<reference evidence="8 9" key="1">
    <citation type="submission" date="2018-11" db="EMBL/GenBank/DDBJ databases">
        <title>Sequencing the genomes of 1000 actinobacteria strains.</title>
        <authorList>
            <person name="Klenk H.-P."/>
        </authorList>
    </citation>
    <scope>NUCLEOTIDE SEQUENCE [LARGE SCALE GENOMIC DNA]</scope>
    <source>
        <strain evidence="8 9">DSM 44231</strain>
    </source>
</reference>
<dbReference type="InterPro" id="IPR036291">
    <property type="entry name" value="NAD(P)-bd_dom_sf"/>
</dbReference>
<dbReference type="EMBL" id="RJKM01000001">
    <property type="protein sequence ID" value="ROP35863.1"/>
    <property type="molecule type" value="Genomic_DNA"/>
</dbReference>
<evidence type="ECO:0000256" key="4">
    <source>
        <dbReference type="PIRSR" id="PIRSR000105-1"/>
    </source>
</evidence>
<feature type="binding site" evidence="5">
    <location>
        <position position="78"/>
    </location>
    <ligand>
        <name>CoA</name>
        <dbReference type="ChEBI" id="CHEBI:57287"/>
    </ligand>
</feature>
<sequence length="308" mass="32632">MSTTVEMDETGVAVGTRGVVVMGEIKKMGVVGCGTMGAGIVEVAARAGLDVLVAVSRPASEVAGRARLTRSLDKAVRKEKITEAERDAALSAVVFTTDLADLADRQLVVEATTEDEDAKLSVFRRIDAVVEAPDAILASTTSSIPISRLAKVSSRPDHVIGVHFFNPVPAMPLVELIGSLLTDPDVYARTEAFVAGTLHKQPVRSGDRAGFIVNALLIPYLLAGIRMVESGFSSAEDVDKAMTLGCAHPMGPLALADLIGLDTVSAISTAMYGEFREPHYSPPHLLLRMVDAGLLGRKTGRGFHIYQP</sequence>
<dbReference type="FunFam" id="3.40.50.720:FF:000009">
    <property type="entry name" value="Fatty oxidation complex, alpha subunit"/>
    <property type="match status" value="1"/>
</dbReference>
<dbReference type="InterPro" id="IPR006108">
    <property type="entry name" value="3HC_DH_C"/>
</dbReference>
<dbReference type="Proteomes" id="UP000268727">
    <property type="component" value="Unassembled WGS sequence"/>
</dbReference>
<accession>A0A3N1GZZ4</accession>
<dbReference type="InterPro" id="IPR006176">
    <property type="entry name" value="3-OHacyl-CoA_DH_NAD-bd"/>
</dbReference>
<dbReference type="InterPro" id="IPR022694">
    <property type="entry name" value="3-OHacyl-CoA_DH"/>
</dbReference>
<feature type="domain" description="3-hydroxyacyl-CoA dehydrogenase C-terminal" evidence="6">
    <location>
        <begin position="210"/>
        <end position="305"/>
    </location>
</feature>
<evidence type="ECO:0000256" key="3">
    <source>
        <dbReference type="ARBA" id="ARBA00023002"/>
    </source>
</evidence>
<dbReference type="SUPFAM" id="SSF48179">
    <property type="entry name" value="6-phosphogluconate dehydrogenase C-terminal domain-like"/>
    <property type="match status" value="1"/>
</dbReference>
<evidence type="ECO:0000259" key="7">
    <source>
        <dbReference type="Pfam" id="PF02737"/>
    </source>
</evidence>
<dbReference type="PIRSF" id="PIRSF000105">
    <property type="entry name" value="HCDH"/>
    <property type="match status" value="1"/>
</dbReference>
<dbReference type="AlphaFoldDB" id="A0A3N1GZZ4"/>
<dbReference type="Pfam" id="PF00725">
    <property type="entry name" value="3HCDH"/>
    <property type="match status" value="1"/>
</dbReference>
<feature type="binding site" evidence="5">
    <location>
        <position position="142"/>
    </location>
    <ligand>
        <name>CoA</name>
        <dbReference type="ChEBI" id="CHEBI:57287"/>
    </ligand>
</feature>
<proteinExistence type="inferred from homology"/>
<dbReference type="GO" id="GO:0006635">
    <property type="term" value="P:fatty acid beta-oxidation"/>
    <property type="evidence" value="ECO:0007669"/>
    <property type="project" value="TreeGrafter"/>
</dbReference>
<dbReference type="SUPFAM" id="SSF51735">
    <property type="entry name" value="NAD(P)-binding Rossmann-fold domains"/>
    <property type="match status" value="1"/>
</dbReference>
<dbReference type="InterPro" id="IPR008927">
    <property type="entry name" value="6-PGluconate_DH-like_C_sf"/>
</dbReference>
<dbReference type="Gene3D" id="1.10.1040.10">
    <property type="entry name" value="N-(1-d-carboxylethyl)-l-norvaline Dehydrogenase, domain 2"/>
    <property type="match status" value="1"/>
</dbReference>
<dbReference type="GO" id="GO:0070403">
    <property type="term" value="F:NAD+ binding"/>
    <property type="evidence" value="ECO:0007669"/>
    <property type="project" value="InterPro"/>
</dbReference>
<dbReference type="Gene3D" id="3.40.50.720">
    <property type="entry name" value="NAD(P)-binding Rossmann-like Domain"/>
    <property type="match status" value="1"/>
</dbReference>
<evidence type="ECO:0000313" key="8">
    <source>
        <dbReference type="EMBL" id="ROP35863.1"/>
    </source>
</evidence>
<comment type="caution">
    <text evidence="8">The sequence shown here is derived from an EMBL/GenBank/DDBJ whole genome shotgun (WGS) entry which is preliminary data.</text>
</comment>
<dbReference type="Pfam" id="PF02737">
    <property type="entry name" value="3HCDH_N"/>
    <property type="match status" value="1"/>
</dbReference>
<evidence type="ECO:0000256" key="5">
    <source>
        <dbReference type="PIRSR" id="PIRSR000105-3"/>
    </source>
</evidence>
<protein>
    <submittedName>
        <fullName evidence="8">3-hydroxyacyl-CoA dehydrogenase</fullName>
    </submittedName>
</protein>
<dbReference type="InterPro" id="IPR013328">
    <property type="entry name" value="6PGD_dom2"/>
</dbReference>
<keyword evidence="3" id="KW-0560">Oxidoreductase</keyword>
<name>A0A3N1GZZ4_9PSEU</name>
<dbReference type="GO" id="GO:0008691">
    <property type="term" value="F:3-hydroxybutyryl-CoA dehydrogenase activity"/>
    <property type="evidence" value="ECO:0007669"/>
    <property type="project" value="TreeGrafter"/>
</dbReference>
<evidence type="ECO:0000313" key="9">
    <source>
        <dbReference type="Proteomes" id="UP000268727"/>
    </source>
</evidence>
<comment type="pathway">
    <text evidence="1">Lipid metabolism; butanoate metabolism.</text>
</comment>
<comment type="similarity">
    <text evidence="2">Belongs to the 3-hydroxyacyl-CoA dehydrogenase family.</text>
</comment>
<dbReference type="PANTHER" id="PTHR48075">
    <property type="entry name" value="3-HYDROXYACYL-COA DEHYDROGENASE FAMILY PROTEIN"/>
    <property type="match status" value="1"/>
</dbReference>
<evidence type="ECO:0000256" key="1">
    <source>
        <dbReference type="ARBA" id="ARBA00005086"/>
    </source>
</evidence>
<feature type="binding site" evidence="5">
    <location>
        <position position="71"/>
    </location>
    <ligand>
        <name>CoA</name>
        <dbReference type="ChEBI" id="CHEBI:57287"/>
    </ligand>
</feature>
<dbReference type="PANTHER" id="PTHR48075:SF9">
    <property type="entry name" value="3-HYDROXYBUTYRYL-COA DEHYDROGENASE"/>
    <property type="match status" value="1"/>
</dbReference>
<feature type="site" description="Important for catalytic activity" evidence="4">
    <location>
        <position position="163"/>
    </location>
</feature>
<gene>
    <name evidence="8" type="ORF">EDD40_1120</name>
</gene>
<keyword evidence="9" id="KW-1185">Reference proteome</keyword>
<evidence type="ECO:0000256" key="2">
    <source>
        <dbReference type="ARBA" id="ARBA00009463"/>
    </source>
</evidence>
<dbReference type="NCBIfam" id="NF005875">
    <property type="entry name" value="PRK07819.1"/>
    <property type="match status" value="1"/>
</dbReference>
<evidence type="ECO:0000259" key="6">
    <source>
        <dbReference type="Pfam" id="PF00725"/>
    </source>
</evidence>
<feature type="domain" description="3-hydroxyacyl-CoA dehydrogenase NAD binding" evidence="7">
    <location>
        <begin position="28"/>
        <end position="207"/>
    </location>
</feature>
<organism evidence="8 9">
    <name type="scientific">Saccharothrix texasensis</name>
    <dbReference type="NCBI Taxonomy" id="103734"/>
    <lineage>
        <taxon>Bacteria</taxon>
        <taxon>Bacillati</taxon>
        <taxon>Actinomycetota</taxon>
        <taxon>Actinomycetes</taxon>
        <taxon>Pseudonocardiales</taxon>
        <taxon>Pseudonocardiaceae</taxon>
        <taxon>Saccharothrix</taxon>
    </lineage>
</organism>